<evidence type="ECO:0000313" key="2">
    <source>
        <dbReference type="EMBL" id="KAG2222065.1"/>
    </source>
</evidence>
<reference evidence="2 3" key="1">
    <citation type="submission" date="2020-12" db="EMBL/GenBank/DDBJ databases">
        <title>Metabolic potential, ecology and presence of endohyphal bacteria is reflected in genomic diversity of Mucoromycotina.</title>
        <authorList>
            <person name="Muszewska A."/>
            <person name="Okrasinska A."/>
            <person name="Steczkiewicz K."/>
            <person name="Drgas O."/>
            <person name="Orlowska M."/>
            <person name="Perlinska-Lenart U."/>
            <person name="Aleksandrzak-Piekarczyk T."/>
            <person name="Szatraj K."/>
            <person name="Zielenkiewicz U."/>
            <person name="Pilsyk S."/>
            <person name="Malc E."/>
            <person name="Mieczkowski P."/>
            <person name="Kruszewska J.S."/>
            <person name="Biernat P."/>
            <person name="Pawlowska J."/>
        </authorList>
    </citation>
    <scope>NUCLEOTIDE SEQUENCE [LARGE SCALE GENOMIC DNA]</scope>
    <source>
        <strain evidence="2 3">CBS 142.35</strain>
    </source>
</reference>
<evidence type="ECO:0000256" key="1">
    <source>
        <dbReference type="SAM" id="SignalP"/>
    </source>
</evidence>
<name>A0A8H7VIR5_9FUNG</name>
<keyword evidence="3" id="KW-1185">Reference proteome</keyword>
<organism evidence="2 3">
    <name type="scientific">Circinella minor</name>
    <dbReference type="NCBI Taxonomy" id="1195481"/>
    <lineage>
        <taxon>Eukaryota</taxon>
        <taxon>Fungi</taxon>
        <taxon>Fungi incertae sedis</taxon>
        <taxon>Mucoromycota</taxon>
        <taxon>Mucoromycotina</taxon>
        <taxon>Mucoromycetes</taxon>
        <taxon>Mucorales</taxon>
        <taxon>Lichtheimiaceae</taxon>
        <taxon>Circinella</taxon>
    </lineage>
</organism>
<sequence length="65" mass="6829">MKFCAAFALLTLAIVAVNAVPAPEEAAPLHHLVERACLPASCSSYGCCSGGCPSWCRQCNIPFKC</sequence>
<dbReference type="AlphaFoldDB" id="A0A8H7VIR5"/>
<accession>A0A8H7VIR5</accession>
<protein>
    <submittedName>
        <fullName evidence="2">Uncharacterized protein</fullName>
    </submittedName>
</protein>
<dbReference type="Proteomes" id="UP000646827">
    <property type="component" value="Unassembled WGS sequence"/>
</dbReference>
<proteinExistence type="predicted"/>
<feature type="signal peptide" evidence="1">
    <location>
        <begin position="1"/>
        <end position="19"/>
    </location>
</feature>
<keyword evidence="1" id="KW-0732">Signal</keyword>
<gene>
    <name evidence="2" type="ORF">INT45_007951</name>
</gene>
<dbReference type="EMBL" id="JAEPRB010000092">
    <property type="protein sequence ID" value="KAG2222065.1"/>
    <property type="molecule type" value="Genomic_DNA"/>
</dbReference>
<comment type="caution">
    <text evidence="2">The sequence shown here is derived from an EMBL/GenBank/DDBJ whole genome shotgun (WGS) entry which is preliminary data.</text>
</comment>
<feature type="chain" id="PRO_5034401188" evidence="1">
    <location>
        <begin position="20"/>
        <end position="65"/>
    </location>
</feature>
<evidence type="ECO:0000313" key="3">
    <source>
        <dbReference type="Proteomes" id="UP000646827"/>
    </source>
</evidence>